<reference evidence="3 4" key="1">
    <citation type="journal article" date="2018" name="MBio">
        <title>Comparative Genomics Reveals the Core Gene Toolbox for the Fungus-Insect Symbiosis.</title>
        <authorList>
            <person name="Wang Y."/>
            <person name="Stata M."/>
            <person name="Wang W."/>
            <person name="Stajich J.E."/>
            <person name="White M.M."/>
            <person name="Moncalvo J.M."/>
        </authorList>
    </citation>
    <scope>NUCLEOTIDE SEQUENCE [LARGE SCALE GENOMIC DNA]</scope>
    <source>
        <strain evidence="3 4">SWE-8-4</strain>
    </source>
</reference>
<evidence type="ECO:0000313" key="4">
    <source>
        <dbReference type="Proteomes" id="UP000245383"/>
    </source>
</evidence>
<keyword evidence="1" id="KW-0175">Coiled coil</keyword>
<name>A0A2T9YSF5_9FUNG</name>
<evidence type="ECO:0000256" key="2">
    <source>
        <dbReference type="SAM" id="MobiDB-lite"/>
    </source>
</evidence>
<protein>
    <recommendedName>
        <fullName evidence="5">GIT Spa2 homology (SHD) domain-containing protein</fullName>
    </recommendedName>
</protein>
<dbReference type="OrthoDB" id="5588096at2759"/>
<sequence length="705" mass="80782">MAWRIGSSNSPIKTYVSLIKTYLDQEGLVDQLDPVQYTRKLKQLNKTQFEELAKDESLHPKRNQARQKLATLNRDKLNELTIDTYMEISFRYPKVVSSASENRFNPNTKSAISGNTDFSKTSSRALESNSTQSGLQFEYSHTSWDSDVYRNKDLPNITSISSKGNSMLSSNSYSKNIQSKSGYSNEVESLMFHIQKLNTELKIANEKVLSYESNGSQNFNFEDLNKKHTMEKARLQSENIKLVAELSALKNSEATTRKQLNKVFAENNMLKLKVDALKTEIDIALSNRKKPSSESSKITSRVDSEIIPPAFEQPCPKIDQDTIKKYQSSIDELTMIIINLKINPKNISHDINSQISTHLDQLILSIDPFRNEVFKHRKFHMQQLATLNRMSTSDRSIIKNIFASELSADIYIDMVNKNFSQIPDMVESLNTCVYNLEISAKHYLANINLSNTSEVERSINVLQRIVNDLYQIISLDGYLISEKSPKPESIESAEKSQNDLPSEKNFVHSDQLQNQIMMDSNQVVDQIQSVLQLLRISHGENKNDETNELKKKDYGSISIVLFDNLKTISELLGRMVESCKPQFEKRLNENEQGKSSLQIDYKTGLQAVNGLDRGMLQIRDYIFDITDFVEMIDEPDMSFQDYIFSNFDKKLKNFDFSENINLLFCIKLFDPLVIDLIHDQTFKQNLITAVFEVAKNTKTLVTIFN</sequence>
<gene>
    <name evidence="3" type="ORF">BB561_001919</name>
</gene>
<feature type="region of interest" description="Disordered" evidence="2">
    <location>
        <begin position="101"/>
        <end position="132"/>
    </location>
</feature>
<dbReference type="Proteomes" id="UP000245383">
    <property type="component" value="Unassembled WGS sequence"/>
</dbReference>
<accession>A0A2T9YSF5</accession>
<evidence type="ECO:0008006" key="5">
    <source>
        <dbReference type="Google" id="ProtNLM"/>
    </source>
</evidence>
<evidence type="ECO:0000256" key="1">
    <source>
        <dbReference type="SAM" id="Coils"/>
    </source>
</evidence>
<proteinExistence type="predicted"/>
<feature type="coiled-coil region" evidence="1">
    <location>
        <begin position="194"/>
        <end position="252"/>
    </location>
</feature>
<organism evidence="3 4">
    <name type="scientific">Smittium simulii</name>
    <dbReference type="NCBI Taxonomy" id="133385"/>
    <lineage>
        <taxon>Eukaryota</taxon>
        <taxon>Fungi</taxon>
        <taxon>Fungi incertae sedis</taxon>
        <taxon>Zoopagomycota</taxon>
        <taxon>Kickxellomycotina</taxon>
        <taxon>Harpellomycetes</taxon>
        <taxon>Harpellales</taxon>
        <taxon>Legeriomycetaceae</taxon>
        <taxon>Smittium</taxon>
    </lineage>
</organism>
<keyword evidence="4" id="KW-1185">Reference proteome</keyword>
<dbReference type="AlphaFoldDB" id="A0A2T9YSF5"/>
<evidence type="ECO:0000313" key="3">
    <source>
        <dbReference type="EMBL" id="PVU95278.1"/>
    </source>
</evidence>
<dbReference type="STRING" id="133385.A0A2T9YSF5"/>
<comment type="caution">
    <text evidence="3">The sequence shown here is derived from an EMBL/GenBank/DDBJ whole genome shotgun (WGS) entry which is preliminary data.</text>
</comment>
<dbReference type="EMBL" id="MBFR01000060">
    <property type="protein sequence ID" value="PVU95278.1"/>
    <property type="molecule type" value="Genomic_DNA"/>
</dbReference>